<evidence type="ECO:0000256" key="7">
    <source>
        <dbReference type="ARBA" id="ARBA00023136"/>
    </source>
</evidence>
<evidence type="ECO:0000259" key="10">
    <source>
        <dbReference type="Pfam" id="PF01618"/>
    </source>
</evidence>
<reference evidence="11" key="1">
    <citation type="submission" date="2022-10" db="EMBL/GenBank/DDBJ databases">
        <authorList>
            <person name="Chen Y."/>
            <person name="Dougan E. K."/>
            <person name="Chan C."/>
            <person name="Rhodes N."/>
            <person name="Thang M."/>
        </authorList>
    </citation>
    <scope>NUCLEOTIDE SEQUENCE</scope>
</reference>
<dbReference type="GO" id="GO:0005886">
    <property type="term" value="C:plasma membrane"/>
    <property type="evidence" value="ECO:0007669"/>
    <property type="project" value="UniProtKB-SubCell"/>
</dbReference>
<dbReference type="EMBL" id="CAMXCT010000001">
    <property type="protein sequence ID" value="CAI3972156.1"/>
    <property type="molecule type" value="Genomic_DNA"/>
</dbReference>
<feature type="signal peptide" evidence="9">
    <location>
        <begin position="1"/>
        <end position="22"/>
    </location>
</feature>
<dbReference type="Pfam" id="PF02472">
    <property type="entry name" value="ExbD"/>
    <property type="match status" value="2"/>
</dbReference>
<comment type="similarity">
    <text evidence="3">Belongs to the ExbB/TolQ family.</text>
</comment>
<feature type="transmembrane region" description="Helical" evidence="8">
    <location>
        <begin position="201"/>
        <end position="225"/>
    </location>
</feature>
<sequence length="1321" mass="145412">MAVCGFVAILFCSATFASPALAQAPPAGEPDSALAAMEDAPASDPPPETFFEILNAGGVVGYLIIALSLAAAARIVEHLITIRESVLVPRDLAKSVRKLCEQNKIAKAQEQCNVQASMLAYILHSGLQEANAGWGEVEKAAEDALAEQSARLYRKIEWLSVIGNIAPMLGLLGTVIGMVLAFREVAFTQGAARAADLAEGIYLALVTTVQGLIVAIPSLGAFAVFRNRVDYLVAEAASATQYALSPLKRQTDIRFVEPSSLMRAPTRASGAGLDINMTPLVDIVFLLIVFFVVSSHLAKQEIQLQLDLPGASSARRAASAHARRLVVNVLPEGQLMLAGRAVTVEELEKMVEYEQRRSKELLEVRIRSDRNVPYELIEPVLVACARGGVWNVSFAVVERMTPMIDVVFLLLIFFLCTASFQIVEKVLPTPLSTSGSVQLPQEIDLELAELEEVVVRLQWDAGKPTWMINSRVYDSLEDVRNTLATLAELQADLPVILDVAGQAVEPQGNADQQFIEGLRERHLYRLAQTFCLEQLSRTDLPEARRAQLVVQLSQCFAEHALHTKPGEREPLWQQAVTVTEQFTDEYPESMQWPKVRLQTALVLLAHGESLRRQLELSSQPGDLPEEAYDSLHSSIDITDQLDQFLASRLRAASRPASAPEDDLSEGELRWLQIQAQFYNALASLNQGQLFPMGSADRVASLRSAIEHFGALAKLDDSQPMAWKSRVEMIACYRLMGNLTEAARHLQHWLASNPPAVVQTELQMQGVLLDLAQDDYTAAVNRVKELEQGNWQRTAEWDDAVIQLFLAISTAAAEKGDATQATAWRNQAIARLPQIARHGQFWKRRAETQLARSVSNDANSPDELQTLARAAAGFYRSGEFAEAVSAYDRARVAASTQGQQDQFFDLSLTAAAIEQEQENYAEAAKRFRELALAMPEHTRAAEAHITAVYNCARAARSKRPIVLDEYLAWLEEHVRTWPQAASADQARWLLARVYQQQGQWDEAIAALRGISPESSQFIPALQALGECYEEKLANLAGAGEDPSPTATEAMQWFKGLVVGGDDRWPERWSPAHREAALLAAQFMLLHAKDPRGAEGMLRQAMTTAGEESAAWNAKANGLLALALAGQGRSEEAIPLLEQLLNAPAEQRLELLLGLEGLGRGSESSSGELSDIRLELAQSLEPDQHTISEEERSQWQLAWARALAAAGKTNEAARRYGAVLHSEKDNVDAHYEYAQLLADSGDRASLEKALKLWLDVLAAATPESQRWFEAKYRLAQTHFQLGDPERAAKIIRLTQVLHPELGTPQLKQQFAELLARCQAESSQ</sequence>
<feature type="transmembrane region" description="Helical" evidence="8">
    <location>
        <begin position="404"/>
        <end position="423"/>
    </location>
</feature>
<dbReference type="InterPro" id="IPR050790">
    <property type="entry name" value="ExbB/TolQ_transport"/>
</dbReference>
<keyword evidence="4" id="KW-1003">Cell membrane</keyword>
<keyword evidence="13" id="KW-1185">Reference proteome</keyword>
<dbReference type="OrthoDB" id="1938855at2759"/>
<keyword evidence="6 8" id="KW-1133">Transmembrane helix</keyword>
<dbReference type="SUPFAM" id="SSF48452">
    <property type="entry name" value="TPR-like"/>
    <property type="match status" value="2"/>
</dbReference>
<comment type="caution">
    <text evidence="11">The sequence shown here is derived from an EMBL/GenBank/DDBJ whole genome shotgun (WGS) entry which is preliminary data.</text>
</comment>
<evidence type="ECO:0000313" key="12">
    <source>
        <dbReference type="EMBL" id="CAL4759468.1"/>
    </source>
</evidence>
<dbReference type="EMBL" id="CAMXCT030000001">
    <property type="protein sequence ID" value="CAL4759468.1"/>
    <property type="molecule type" value="Genomic_DNA"/>
</dbReference>
<protein>
    <submittedName>
        <fullName evidence="12">Biopolymer transport protein ExbB homolog</fullName>
    </submittedName>
</protein>
<accession>A0A9P1FDP0</accession>
<dbReference type="Pfam" id="PF13176">
    <property type="entry name" value="TPR_7"/>
    <property type="match status" value="1"/>
</dbReference>
<proteinExistence type="inferred from homology"/>
<dbReference type="Gene3D" id="3.30.420.270">
    <property type="match status" value="1"/>
</dbReference>
<dbReference type="PANTHER" id="PTHR30625">
    <property type="entry name" value="PROTEIN TOLQ"/>
    <property type="match status" value="1"/>
</dbReference>
<name>A0A9P1FDP0_9DINO</name>
<evidence type="ECO:0000256" key="5">
    <source>
        <dbReference type="ARBA" id="ARBA00022692"/>
    </source>
</evidence>
<feature type="transmembrane region" description="Helical" evidence="8">
    <location>
        <begin position="53"/>
        <end position="73"/>
    </location>
</feature>
<evidence type="ECO:0000256" key="8">
    <source>
        <dbReference type="SAM" id="Phobius"/>
    </source>
</evidence>
<feature type="domain" description="MotA/TolQ/ExbB proton channel" evidence="10">
    <location>
        <begin position="117"/>
        <end position="235"/>
    </location>
</feature>
<keyword evidence="9" id="KW-0732">Signal</keyword>
<organism evidence="11">
    <name type="scientific">Cladocopium goreaui</name>
    <dbReference type="NCBI Taxonomy" id="2562237"/>
    <lineage>
        <taxon>Eukaryota</taxon>
        <taxon>Sar</taxon>
        <taxon>Alveolata</taxon>
        <taxon>Dinophyceae</taxon>
        <taxon>Suessiales</taxon>
        <taxon>Symbiodiniaceae</taxon>
        <taxon>Cladocopium</taxon>
    </lineage>
</organism>
<evidence type="ECO:0000313" key="11">
    <source>
        <dbReference type="EMBL" id="CAI3972156.1"/>
    </source>
</evidence>
<evidence type="ECO:0000313" key="13">
    <source>
        <dbReference type="Proteomes" id="UP001152797"/>
    </source>
</evidence>
<dbReference type="Gene3D" id="1.25.40.10">
    <property type="entry name" value="Tetratricopeptide repeat domain"/>
    <property type="match status" value="3"/>
</dbReference>
<dbReference type="InterPro" id="IPR011990">
    <property type="entry name" value="TPR-like_helical_dom_sf"/>
</dbReference>
<dbReference type="Proteomes" id="UP001152797">
    <property type="component" value="Unassembled WGS sequence"/>
</dbReference>
<dbReference type="PANTHER" id="PTHR30625:SF17">
    <property type="entry name" value="TOLQ-RELATED"/>
    <property type="match status" value="1"/>
</dbReference>
<feature type="chain" id="PRO_5043271941" evidence="9">
    <location>
        <begin position="23"/>
        <end position="1321"/>
    </location>
</feature>
<dbReference type="InterPro" id="IPR002898">
    <property type="entry name" value="MotA_ExbB_proton_chnl"/>
</dbReference>
<dbReference type="InterPro" id="IPR003400">
    <property type="entry name" value="ExbD"/>
</dbReference>
<dbReference type="GO" id="GO:0017038">
    <property type="term" value="P:protein import"/>
    <property type="evidence" value="ECO:0007669"/>
    <property type="project" value="TreeGrafter"/>
</dbReference>
<dbReference type="GO" id="GO:0022857">
    <property type="term" value="F:transmembrane transporter activity"/>
    <property type="evidence" value="ECO:0007669"/>
    <property type="project" value="InterPro"/>
</dbReference>
<reference evidence="12 13" key="2">
    <citation type="submission" date="2024-05" db="EMBL/GenBank/DDBJ databases">
        <authorList>
            <person name="Chen Y."/>
            <person name="Shah S."/>
            <person name="Dougan E. K."/>
            <person name="Thang M."/>
            <person name="Chan C."/>
        </authorList>
    </citation>
    <scope>NUCLEOTIDE SEQUENCE [LARGE SCALE GENOMIC DNA]</scope>
</reference>
<evidence type="ECO:0000256" key="1">
    <source>
        <dbReference type="ARBA" id="ARBA00004162"/>
    </source>
</evidence>
<evidence type="ECO:0000256" key="2">
    <source>
        <dbReference type="ARBA" id="ARBA00004651"/>
    </source>
</evidence>
<evidence type="ECO:0000256" key="4">
    <source>
        <dbReference type="ARBA" id="ARBA00022475"/>
    </source>
</evidence>
<evidence type="ECO:0000256" key="6">
    <source>
        <dbReference type="ARBA" id="ARBA00022989"/>
    </source>
</evidence>
<evidence type="ECO:0000256" key="9">
    <source>
        <dbReference type="SAM" id="SignalP"/>
    </source>
</evidence>
<feature type="transmembrane region" description="Helical" evidence="8">
    <location>
        <begin position="158"/>
        <end position="181"/>
    </location>
</feature>
<evidence type="ECO:0000256" key="3">
    <source>
        <dbReference type="ARBA" id="ARBA00010442"/>
    </source>
</evidence>
<gene>
    <name evidence="11" type="ORF">C1SCF055_LOCUS746</name>
</gene>
<dbReference type="EMBL" id="CAMXCT020000001">
    <property type="protein sequence ID" value="CAL1125531.1"/>
    <property type="molecule type" value="Genomic_DNA"/>
</dbReference>
<keyword evidence="5 8" id="KW-0812">Transmembrane</keyword>
<dbReference type="InterPro" id="IPR019734">
    <property type="entry name" value="TPR_rpt"/>
</dbReference>
<comment type="subcellular location">
    <subcellularLocation>
        <location evidence="2">Cell membrane</location>
        <topology evidence="2">Multi-pass membrane protein</topology>
    </subcellularLocation>
    <subcellularLocation>
        <location evidence="1">Cell membrane</location>
        <topology evidence="1">Single-pass membrane protein</topology>
    </subcellularLocation>
</comment>
<dbReference type="SMART" id="SM00028">
    <property type="entry name" value="TPR"/>
    <property type="match status" value="5"/>
</dbReference>
<dbReference type="Pfam" id="PF01618">
    <property type="entry name" value="MotA_ExbB"/>
    <property type="match status" value="1"/>
</dbReference>
<keyword evidence="7 8" id="KW-0472">Membrane</keyword>